<evidence type="ECO:0000256" key="2">
    <source>
        <dbReference type="SAM" id="Phobius"/>
    </source>
</evidence>
<feature type="compositionally biased region" description="Low complexity" evidence="1">
    <location>
        <begin position="243"/>
        <end position="262"/>
    </location>
</feature>
<proteinExistence type="predicted"/>
<dbReference type="Proteomes" id="UP000307440">
    <property type="component" value="Unassembled WGS sequence"/>
</dbReference>
<name>A0A5C3L4C7_COPMA</name>
<feature type="transmembrane region" description="Helical" evidence="2">
    <location>
        <begin position="126"/>
        <end position="149"/>
    </location>
</feature>
<dbReference type="EMBL" id="ML210163">
    <property type="protein sequence ID" value="TFK27575.1"/>
    <property type="molecule type" value="Genomic_DNA"/>
</dbReference>
<feature type="region of interest" description="Disordered" evidence="1">
    <location>
        <begin position="241"/>
        <end position="262"/>
    </location>
</feature>
<feature type="transmembrane region" description="Helical" evidence="2">
    <location>
        <begin position="195"/>
        <end position="214"/>
    </location>
</feature>
<gene>
    <name evidence="3" type="ORF">FA15DRAFT_692398</name>
</gene>
<evidence type="ECO:0000313" key="4">
    <source>
        <dbReference type="Proteomes" id="UP000307440"/>
    </source>
</evidence>
<dbReference type="AlphaFoldDB" id="A0A5C3L4C7"/>
<keyword evidence="4" id="KW-1185">Reference proteome</keyword>
<evidence type="ECO:0000256" key="1">
    <source>
        <dbReference type="SAM" id="MobiDB-lite"/>
    </source>
</evidence>
<keyword evidence="2" id="KW-1133">Transmembrane helix</keyword>
<protein>
    <submittedName>
        <fullName evidence="3">Uncharacterized protein</fullName>
    </submittedName>
</protein>
<feature type="transmembrane region" description="Helical" evidence="2">
    <location>
        <begin position="169"/>
        <end position="189"/>
    </location>
</feature>
<keyword evidence="2" id="KW-0812">Transmembrane</keyword>
<keyword evidence="2" id="KW-0472">Membrane</keyword>
<accession>A0A5C3L4C7</accession>
<organism evidence="3 4">
    <name type="scientific">Coprinopsis marcescibilis</name>
    <name type="common">Agaric fungus</name>
    <name type="synonym">Psathyrella marcescibilis</name>
    <dbReference type="NCBI Taxonomy" id="230819"/>
    <lineage>
        <taxon>Eukaryota</taxon>
        <taxon>Fungi</taxon>
        <taxon>Dikarya</taxon>
        <taxon>Basidiomycota</taxon>
        <taxon>Agaricomycotina</taxon>
        <taxon>Agaricomycetes</taxon>
        <taxon>Agaricomycetidae</taxon>
        <taxon>Agaricales</taxon>
        <taxon>Agaricineae</taxon>
        <taxon>Psathyrellaceae</taxon>
        <taxon>Coprinopsis</taxon>
    </lineage>
</organism>
<sequence>MPLSLKHLALLMERSTYKLIIKYVQVSMVTLGLDTHMWSLASLASFVGGENAAVLRPYLTTGAQITLRQCRPVDASYSWVWEHILQVGKLVLLAKATVPVHYRATVSPQTLNCIAILQNQTVRQSLSAGFALSAASEIVLFLLLCWFAFKKFKECHGSRLYQVFFRDGAIYFVSLTITSIINMLMNLLAPAGLTLVFVPIHTTASVILATRMILHLRQVSQEGLIVAVSWDSQRLDPIQFRQPPSEHTTPGSSSTTSHLFSV</sequence>
<reference evidence="3 4" key="1">
    <citation type="journal article" date="2019" name="Nat. Ecol. Evol.">
        <title>Megaphylogeny resolves global patterns of mushroom evolution.</title>
        <authorList>
            <person name="Varga T."/>
            <person name="Krizsan K."/>
            <person name="Foldi C."/>
            <person name="Dima B."/>
            <person name="Sanchez-Garcia M."/>
            <person name="Sanchez-Ramirez S."/>
            <person name="Szollosi G.J."/>
            <person name="Szarkandi J.G."/>
            <person name="Papp V."/>
            <person name="Albert L."/>
            <person name="Andreopoulos W."/>
            <person name="Angelini C."/>
            <person name="Antonin V."/>
            <person name="Barry K.W."/>
            <person name="Bougher N.L."/>
            <person name="Buchanan P."/>
            <person name="Buyck B."/>
            <person name="Bense V."/>
            <person name="Catcheside P."/>
            <person name="Chovatia M."/>
            <person name="Cooper J."/>
            <person name="Damon W."/>
            <person name="Desjardin D."/>
            <person name="Finy P."/>
            <person name="Geml J."/>
            <person name="Haridas S."/>
            <person name="Hughes K."/>
            <person name="Justo A."/>
            <person name="Karasinski D."/>
            <person name="Kautmanova I."/>
            <person name="Kiss B."/>
            <person name="Kocsube S."/>
            <person name="Kotiranta H."/>
            <person name="LaButti K.M."/>
            <person name="Lechner B.E."/>
            <person name="Liimatainen K."/>
            <person name="Lipzen A."/>
            <person name="Lukacs Z."/>
            <person name="Mihaltcheva S."/>
            <person name="Morgado L.N."/>
            <person name="Niskanen T."/>
            <person name="Noordeloos M.E."/>
            <person name="Ohm R.A."/>
            <person name="Ortiz-Santana B."/>
            <person name="Ovrebo C."/>
            <person name="Racz N."/>
            <person name="Riley R."/>
            <person name="Savchenko A."/>
            <person name="Shiryaev A."/>
            <person name="Soop K."/>
            <person name="Spirin V."/>
            <person name="Szebenyi C."/>
            <person name="Tomsovsky M."/>
            <person name="Tulloss R.E."/>
            <person name="Uehling J."/>
            <person name="Grigoriev I.V."/>
            <person name="Vagvolgyi C."/>
            <person name="Papp T."/>
            <person name="Martin F.M."/>
            <person name="Miettinen O."/>
            <person name="Hibbett D.S."/>
            <person name="Nagy L.G."/>
        </authorList>
    </citation>
    <scope>NUCLEOTIDE SEQUENCE [LARGE SCALE GENOMIC DNA]</scope>
    <source>
        <strain evidence="3 4">CBS 121175</strain>
    </source>
</reference>
<evidence type="ECO:0000313" key="3">
    <source>
        <dbReference type="EMBL" id="TFK27575.1"/>
    </source>
</evidence>